<feature type="transmembrane region" description="Helical" evidence="7">
    <location>
        <begin position="350"/>
        <end position="368"/>
    </location>
</feature>
<keyword evidence="2" id="KW-1003">Cell membrane</keyword>
<dbReference type="Pfam" id="PF00953">
    <property type="entry name" value="Glycos_transf_4"/>
    <property type="match status" value="1"/>
</dbReference>
<dbReference type="Proteomes" id="UP001596020">
    <property type="component" value="Unassembled WGS sequence"/>
</dbReference>
<proteinExistence type="predicted"/>
<dbReference type="EMBL" id="JBHSGO010000180">
    <property type="protein sequence ID" value="MFC4666173.1"/>
    <property type="molecule type" value="Genomic_DNA"/>
</dbReference>
<dbReference type="RefSeq" id="WP_380078983.1">
    <property type="nucleotide sequence ID" value="NZ_JBHSGO010000180.1"/>
</dbReference>
<keyword evidence="5 7" id="KW-1133">Transmembrane helix</keyword>
<feature type="transmembrane region" description="Helical" evidence="7">
    <location>
        <begin position="97"/>
        <end position="116"/>
    </location>
</feature>
<accession>A0ABV9K8J1</accession>
<feature type="transmembrane region" description="Helical" evidence="7">
    <location>
        <begin position="186"/>
        <end position="203"/>
    </location>
</feature>
<dbReference type="PROSITE" id="PS01348">
    <property type="entry name" value="MRAY_2"/>
    <property type="match status" value="1"/>
</dbReference>
<sequence>MFETNYLNTSSLSVLWPCLFWPFFLAMIFVSIFTPGIVKLAKRAGLLDPCNDRKVHSTPIPRLGGVVFIISAVLSFLMTSASDIFSDEFVYQIQSNILELFALYSATAIMFFIGFKDDLVGAKYSHKFVAQFISAGILVYMGLRINSLQGIVGIYELSPLFSIPLSLIIIVLIINSINLIDGIDGLAASICIIALISYTYIFLKSGNIVYASICLCICGSVIPYIYFNITGGKDKKNKLFMGDSGSLSLGILMAFMSLKILNLPISNNIATNENTIILAFTPLIVPCFDLVRVFGYRISKHKSPFTPDKNHIHHKLLKVGLNQHQALICIILFTILCMCINISLSSLIDINFLVLLDVILWMIPNLMLTRFINKIVKEDG</sequence>
<protein>
    <submittedName>
        <fullName evidence="8">Glycosyltransferase family 4 protein</fullName>
    </submittedName>
</protein>
<feature type="transmembrane region" description="Helical" evidence="7">
    <location>
        <begin position="128"/>
        <end position="145"/>
    </location>
</feature>
<dbReference type="CDD" id="cd06853">
    <property type="entry name" value="GT_WecA_like"/>
    <property type="match status" value="1"/>
</dbReference>
<evidence type="ECO:0000313" key="8">
    <source>
        <dbReference type="EMBL" id="MFC4666173.1"/>
    </source>
</evidence>
<reference evidence="9" key="1">
    <citation type="journal article" date="2019" name="Int. J. Syst. Evol. Microbiol.">
        <title>The Global Catalogue of Microorganisms (GCM) 10K type strain sequencing project: providing services to taxonomists for standard genome sequencing and annotation.</title>
        <authorList>
            <consortium name="The Broad Institute Genomics Platform"/>
            <consortium name="The Broad Institute Genome Sequencing Center for Infectious Disease"/>
            <person name="Wu L."/>
            <person name="Ma J."/>
        </authorList>
    </citation>
    <scope>NUCLEOTIDE SEQUENCE [LARGE SCALE GENOMIC DNA]</scope>
    <source>
        <strain evidence="9">CGMCC 4.7357</strain>
    </source>
</reference>
<gene>
    <name evidence="8" type="ORF">ACFO3G_06130</name>
</gene>
<feature type="transmembrane region" description="Helical" evidence="7">
    <location>
        <begin position="239"/>
        <end position="256"/>
    </location>
</feature>
<feature type="transmembrane region" description="Helical" evidence="7">
    <location>
        <begin position="62"/>
        <end position="85"/>
    </location>
</feature>
<feature type="transmembrane region" description="Helical" evidence="7">
    <location>
        <begin position="157"/>
        <end position="174"/>
    </location>
</feature>
<keyword evidence="9" id="KW-1185">Reference proteome</keyword>
<feature type="transmembrane region" description="Helical" evidence="7">
    <location>
        <begin position="276"/>
        <end position="295"/>
    </location>
</feature>
<comment type="caution">
    <text evidence="8">The sequence shown here is derived from an EMBL/GenBank/DDBJ whole genome shotgun (WGS) entry which is preliminary data.</text>
</comment>
<feature type="transmembrane region" description="Helical" evidence="7">
    <location>
        <begin position="20"/>
        <end position="41"/>
    </location>
</feature>
<dbReference type="PANTHER" id="PTHR22926">
    <property type="entry name" value="PHOSPHO-N-ACETYLMURAMOYL-PENTAPEPTIDE-TRANSFERASE"/>
    <property type="match status" value="1"/>
</dbReference>
<keyword evidence="3" id="KW-0808">Transferase</keyword>
<organism evidence="8 9">
    <name type="scientific">Falsiporphyromonas endometrii</name>
    <dbReference type="NCBI Taxonomy" id="1387297"/>
    <lineage>
        <taxon>Bacteria</taxon>
        <taxon>Pseudomonadati</taxon>
        <taxon>Bacteroidota</taxon>
        <taxon>Bacteroidia</taxon>
        <taxon>Bacteroidales</taxon>
        <taxon>Porphyromonadaceae</taxon>
        <taxon>Falsiporphyromonas</taxon>
    </lineage>
</organism>
<evidence type="ECO:0000256" key="3">
    <source>
        <dbReference type="ARBA" id="ARBA00022679"/>
    </source>
</evidence>
<keyword evidence="6 7" id="KW-0472">Membrane</keyword>
<comment type="subcellular location">
    <subcellularLocation>
        <location evidence="1">Cell membrane</location>
        <topology evidence="1">Multi-pass membrane protein</topology>
    </subcellularLocation>
</comment>
<feature type="transmembrane region" description="Helical" evidence="7">
    <location>
        <begin position="326"/>
        <end position="344"/>
    </location>
</feature>
<evidence type="ECO:0000313" key="9">
    <source>
        <dbReference type="Proteomes" id="UP001596020"/>
    </source>
</evidence>
<dbReference type="PANTHER" id="PTHR22926:SF3">
    <property type="entry name" value="UNDECAPRENYL-PHOSPHATE ALPHA-N-ACETYLGLUCOSAMINYL 1-PHOSPHATE TRANSFERASE"/>
    <property type="match status" value="1"/>
</dbReference>
<feature type="transmembrane region" description="Helical" evidence="7">
    <location>
        <begin position="209"/>
        <end position="227"/>
    </location>
</feature>
<name>A0ABV9K8J1_9PORP</name>
<keyword evidence="4 7" id="KW-0812">Transmembrane</keyword>
<evidence type="ECO:0000256" key="2">
    <source>
        <dbReference type="ARBA" id="ARBA00022475"/>
    </source>
</evidence>
<evidence type="ECO:0000256" key="5">
    <source>
        <dbReference type="ARBA" id="ARBA00022989"/>
    </source>
</evidence>
<evidence type="ECO:0000256" key="1">
    <source>
        <dbReference type="ARBA" id="ARBA00004651"/>
    </source>
</evidence>
<evidence type="ECO:0000256" key="7">
    <source>
        <dbReference type="SAM" id="Phobius"/>
    </source>
</evidence>
<dbReference type="InterPro" id="IPR018480">
    <property type="entry name" value="PNAcMuramoyl-5peptid_Trfase_CS"/>
</dbReference>
<dbReference type="InterPro" id="IPR000715">
    <property type="entry name" value="Glycosyl_transferase_4"/>
</dbReference>
<evidence type="ECO:0000256" key="6">
    <source>
        <dbReference type="ARBA" id="ARBA00023136"/>
    </source>
</evidence>
<evidence type="ECO:0000256" key="4">
    <source>
        <dbReference type="ARBA" id="ARBA00022692"/>
    </source>
</evidence>